<evidence type="ECO:0000313" key="2">
    <source>
        <dbReference type="EMBL" id="MQL68780.1"/>
    </source>
</evidence>
<evidence type="ECO:0000313" key="3">
    <source>
        <dbReference type="Proteomes" id="UP000652761"/>
    </source>
</evidence>
<dbReference type="AlphaFoldDB" id="A0A843TI43"/>
<dbReference type="EMBL" id="NMUH01000021">
    <property type="protein sequence ID" value="MQL68780.1"/>
    <property type="molecule type" value="Genomic_DNA"/>
</dbReference>
<gene>
    <name evidence="2" type="ORF">Taro_001061</name>
</gene>
<keyword evidence="3" id="KW-1185">Reference proteome</keyword>
<feature type="region of interest" description="Disordered" evidence="1">
    <location>
        <begin position="80"/>
        <end position="130"/>
    </location>
</feature>
<name>A0A843TI43_COLES</name>
<sequence length="130" mass="13883">MEVLRPVPKQSLGISLTKGAVPLTDNTTLSTPAGLLLFPGQEGSPLLLQVKKPTSWYKPQCGSARLMMVTGIESTAMRFLPGEATSSETPLNPASAGNAMKQRPQRPRQPPGLTASDEAGQRNPKFNLTQ</sequence>
<organism evidence="2 3">
    <name type="scientific">Colocasia esculenta</name>
    <name type="common">Wild taro</name>
    <name type="synonym">Arum esculentum</name>
    <dbReference type="NCBI Taxonomy" id="4460"/>
    <lineage>
        <taxon>Eukaryota</taxon>
        <taxon>Viridiplantae</taxon>
        <taxon>Streptophyta</taxon>
        <taxon>Embryophyta</taxon>
        <taxon>Tracheophyta</taxon>
        <taxon>Spermatophyta</taxon>
        <taxon>Magnoliopsida</taxon>
        <taxon>Liliopsida</taxon>
        <taxon>Araceae</taxon>
        <taxon>Aroideae</taxon>
        <taxon>Colocasieae</taxon>
        <taxon>Colocasia</taxon>
    </lineage>
</organism>
<proteinExistence type="predicted"/>
<reference evidence="2" key="1">
    <citation type="submission" date="2017-07" db="EMBL/GenBank/DDBJ databases">
        <title>Taro Niue Genome Assembly and Annotation.</title>
        <authorList>
            <person name="Atibalentja N."/>
            <person name="Keating K."/>
            <person name="Fields C.J."/>
        </authorList>
    </citation>
    <scope>NUCLEOTIDE SEQUENCE</scope>
    <source>
        <strain evidence="2">Niue_2</strain>
        <tissue evidence="2">Leaf</tissue>
    </source>
</reference>
<evidence type="ECO:0000256" key="1">
    <source>
        <dbReference type="SAM" id="MobiDB-lite"/>
    </source>
</evidence>
<accession>A0A843TI43</accession>
<dbReference type="Proteomes" id="UP000652761">
    <property type="component" value="Unassembled WGS sequence"/>
</dbReference>
<feature type="non-terminal residue" evidence="2">
    <location>
        <position position="130"/>
    </location>
</feature>
<protein>
    <submittedName>
        <fullName evidence="2">Uncharacterized protein</fullName>
    </submittedName>
</protein>
<comment type="caution">
    <text evidence="2">The sequence shown here is derived from an EMBL/GenBank/DDBJ whole genome shotgun (WGS) entry which is preliminary data.</text>
</comment>